<name>A0A8I2ZWV9_VERLO</name>
<accession>A0A8I2ZWV9</accession>
<evidence type="ECO:0000313" key="1">
    <source>
        <dbReference type="EMBL" id="KAG7138984.1"/>
    </source>
</evidence>
<comment type="caution">
    <text evidence="1">The sequence shown here is derived from an EMBL/GenBank/DDBJ whole genome shotgun (WGS) entry which is preliminary data.</text>
</comment>
<organism evidence="1 2">
    <name type="scientific">Verticillium longisporum</name>
    <name type="common">Verticillium dahliae var. longisporum</name>
    <dbReference type="NCBI Taxonomy" id="100787"/>
    <lineage>
        <taxon>Eukaryota</taxon>
        <taxon>Fungi</taxon>
        <taxon>Dikarya</taxon>
        <taxon>Ascomycota</taxon>
        <taxon>Pezizomycotina</taxon>
        <taxon>Sordariomycetes</taxon>
        <taxon>Hypocreomycetidae</taxon>
        <taxon>Glomerellales</taxon>
        <taxon>Plectosphaerellaceae</taxon>
        <taxon>Verticillium</taxon>
    </lineage>
</organism>
<gene>
    <name evidence="1" type="ORF">HYQ45_004030</name>
</gene>
<dbReference type="Proteomes" id="UP000689129">
    <property type="component" value="Unassembled WGS sequence"/>
</dbReference>
<sequence>MSYCDEQDIVPMARGTVHRWTPLRRSFRASRQIEIGKATQTIPRNEAEAQPYSWARTTGVPTTLTGLFIDVLPRSV</sequence>
<proteinExistence type="predicted"/>
<dbReference type="AlphaFoldDB" id="A0A8I2ZWV9"/>
<reference evidence="1" key="1">
    <citation type="journal article" date="2021" name="Mol. Plant Pathol.">
        <title>A 20-kb lineage-specific genomic region tames virulence in pathogenic amphidiploid Verticillium longisporum.</title>
        <authorList>
            <person name="Harting R."/>
            <person name="Starke J."/>
            <person name="Kusch H."/>
            <person name="Poggeler S."/>
            <person name="Maurus I."/>
            <person name="Schluter R."/>
            <person name="Landesfeind M."/>
            <person name="Bulla I."/>
            <person name="Nowrousian M."/>
            <person name="de Jonge R."/>
            <person name="Stahlhut G."/>
            <person name="Hoff K.J."/>
            <person name="Asshauer K.P."/>
            <person name="Thurmer A."/>
            <person name="Stanke M."/>
            <person name="Daniel R."/>
            <person name="Morgenstern B."/>
            <person name="Thomma B.P.H.J."/>
            <person name="Kronstad J.W."/>
            <person name="Braus-Stromeyer S.A."/>
            <person name="Braus G.H."/>
        </authorList>
    </citation>
    <scope>NUCLEOTIDE SEQUENCE</scope>
    <source>
        <strain evidence="1">Vl32</strain>
    </source>
</reference>
<evidence type="ECO:0000313" key="2">
    <source>
        <dbReference type="Proteomes" id="UP000689129"/>
    </source>
</evidence>
<dbReference type="EMBL" id="JAEMWZ010000065">
    <property type="protein sequence ID" value="KAG7138984.1"/>
    <property type="molecule type" value="Genomic_DNA"/>
</dbReference>
<protein>
    <submittedName>
        <fullName evidence="1">Uncharacterized protein</fullName>
    </submittedName>
</protein>